<organism evidence="2 3">
    <name type="scientific">Nannospalax galili</name>
    <name type="common">Northern Israeli blind subterranean mole rat</name>
    <name type="synonym">Spalax galili</name>
    <dbReference type="NCBI Taxonomy" id="1026970"/>
    <lineage>
        <taxon>Eukaryota</taxon>
        <taxon>Metazoa</taxon>
        <taxon>Chordata</taxon>
        <taxon>Craniata</taxon>
        <taxon>Vertebrata</taxon>
        <taxon>Euteleostomi</taxon>
        <taxon>Mammalia</taxon>
        <taxon>Eutheria</taxon>
        <taxon>Euarchontoglires</taxon>
        <taxon>Glires</taxon>
        <taxon>Rodentia</taxon>
        <taxon>Myomorpha</taxon>
        <taxon>Muroidea</taxon>
        <taxon>Spalacidae</taxon>
        <taxon>Spalacinae</taxon>
        <taxon>Nannospalax</taxon>
    </lineage>
</organism>
<feature type="region of interest" description="Disordered" evidence="1">
    <location>
        <begin position="50"/>
        <end position="80"/>
    </location>
</feature>
<dbReference type="Pfam" id="PF17722">
    <property type="entry name" value="IFTAP"/>
    <property type="match status" value="1"/>
</dbReference>
<name>A0A8C6RGU5_NANGA</name>
<evidence type="ECO:0000313" key="2">
    <source>
        <dbReference type="Ensembl" id="ENSNGAP00000018006.1"/>
    </source>
</evidence>
<feature type="compositionally biased region" description="Polar residues" evidence="1">
    <location>
        <begin position="54"/>
        <end position="72"/>
    </location>
</feature>
<evidence type="ECO:0000256" key="1">
    <source>
        <dbReference type="SAM" id="MobiDB-lite"/>
    </source>
</evidence>
<dbReference type="PANTHER" id="PTHR35543">
    <property type="entry name" value="PROTEIN C11ORF74"/>
    <property type="match status" value="1"/>
</dbReference>
<dbReference type="OMA" id="KFINCHE"/>
<sequence>MPVMLRLDTMDEDRLMKEVLDKFVNCHEQTYEEFLSTFTYLSKEIAVTKGGRHGTSSSENTFTSVKVSPKNESNGDHHRNTTISVCTASQSSEEDQIAIHAGQEVSSSVQGGRRPAGKVKVNSFLDLEDLDMDEERKPQMSMDALLLPGQVEQDVSTGVPAHVPCVDQPLTSEVKPKPTVERKQKHTEE</sequence>
<evidence type="ECO:0000313" key="3">
    <source>
        <dbReference type="Proteomes" id="UP000694381"/>
    </source>
</evidence>
<dbReference type="GO" id="GO:0005829">
    <property type="term" value="C:cytosol"/>
    <property type="evidence" value="ECO:0007669"/>
    <property type="project" value="Ensembl"/>
</dbReference>
<feature type="compositionally biased region" description="Basic and acidic residues" evidence="1">
    <location>
        <begin position="174"/>
        <end position="189"/>
    </location>
</feature>
<dbReference type="AlphaFoldDB" id="A0A8C6RGU5"/>
<dbReference type="GO" id="GO:0007283">
    <property type="term" value="P:spermatogenesis"/>
    <property type="evidence" value="ECO:0007669"/>
    <property type="project" value="Ensembl"/>
</dbReference>
<gene>
    <name evidence="2" type="primary">Iftap</name>
</gene>
<dbReference type="GO" id="GO:0120160">
    <property type="term" value="F:intraciliary transport particle A binding"/>
    <property type="evidence" value="ECO:0007669"/>
    <property type="project" value="Ensembl"/>
</dbReference>
<protein>
    <submittedName>
        <fullName evidence="2">Intraflagellar transport associated protein</fullName>
    </submittedName>
</protein>
<reference evidence="2" key="2">
    <citation type="submission" date="2025-09" db="UniProtKB">
        <authorList>
            <consortium name="Ensembl"/>
        </authorList>
    </citation>
    <scope>IDENTIFICATION</scope>
</reference>
<accession>A0A8C6RGU5</accession>
<proteinExistence type="predicted"/>
<dbReference type="PANTHER" id="PTHR35543:SF1">
    <property type="entry name" value="INTRAFLAGELLAR TRANSPORT-ASSOCIATED PROTEIN"/>
    <property type="match status" value="1"/>
</dbReference>
<feature type="region of interest" description="Disordered" evidence="1">
    <location>
        <begin position="160"/>
        <end position="189"/>
    </location>
</feature>
<dbReference type="GO" id="GO:0007340">
    <property type="term" value="P:acrosome reaction"/>
    <property type="evidence" value="ECO:0007669"/>
    <property type="project" value="Ensembl"/>
</dbReference>
<keyword evidence="3" id="KW-1185">Reference proteome</keyword>
<dbReference type="Proteomes" id="UP000694381">
    <property type="component" value="Unassembled WGS sequence"/>
</dbReference>
<dbReference type="Ensembl" id="ENSNGAT00000023648.1">
    <property type="protein sequence ID" value="ENSNGAP00000018006.1"/>
    <property type="gene ID" value="ENSNGAG00000018262.1"/>
</dbReference>
<dbReference type="GeneTree" id="ENSGT00390000013149"/>
<dbReference type="InterPro" id="IPR040028">
    <property type="entry name" value="IFTAP"/>
</dbReference>
<reference evidence="2" key="1">
    <citation type="submission" date="2025-08" db="UniProtKB">
        <authorList>
            <consortium name="Ensembl"/>
        </authorList>
    </citation>
    <scope>IDENTIFICATION</scope>
</reference>
<dbReference type="GO" id="GO:0097731">
    <property type="term" value="C:9+0 non-motile cilium"/>
    <property type="evidence" value="ECO:0007669"/>
    <property type="project" value="Ensembl"/>
</dbReference>